<dbReference type="PANTHER" id="PTHR22888">
    <property type="entry name" value="CYTOCHROME C OXIDASE, SUBUNIT II"/>
    <property type="match status" value="1"/>
</dbReference>
<evidence type="ECO:0000256" key="15">
    <source>
        <dbReference type="RuleBase" id="RU000457"/>
    </source>
</evidence>
<reference evidence="19" key="1">
    <citation type="journal article" date="2014" name="Mar. Genomics">
        <title>Comparison of whole mitochondrial genome sequences from two clades of the invasive ascidian, Didemnum vexillum.</title>
        <authorList>
            <person name="Smith K.F."/>
            <person name="Abbott C.L."/>
            <person name="Saito Y."/>
            <person name="Fidler A.E."/>
        </authorList>
    </citation>
    <scope>NUCLEOTIDE SEQUENCE</scope>
    <source>
        <strain evidence="19">Clade A</strain>
    </source>
</reference>
<gene>
    <name evidence="19" type="primary">COX2</name>
</gene>
<dbReference type="GO" id="GO:0005743">
    <property type="term" value="C:mitochondrial inner membrane"/>
    <property type="evidence" value="ECO:0007669"/>
    <property type="project" value="UniProtKB-SubCell"/>
</dbReference>
<comment type="subcellular location">
    <subcellularLocation>
        <location evidence="1">Membrane</location>
        <topology evidence="1">Multi-pass membrane protein</topology>
    </subcellularLocation>
    <subcellularLocation>
        <location evidence="15">Mitochondrion inner membrane</location>
        <topology evidence="15">Multi-pass membrane protein</topology>
    </subcellularLocation>
</comment>
<keyword evidence="5 15" id="KW-0679">Respiratory chain</keyword>
<dbReference type="PROSITE" id="PS00078">
    <property type="entry name" value="COX2"/>
    <property type="match status" value="1"/>
</dbReference>
<keyword evidence="4 15" id="KW-0813">Transport</keyword>
<dbReference type="Gene3D" id="1.10.287.90">
    <property type="match status" value="1"/>
</dbReference>
<organism evidence="19">
    <name type="scientific">Didemnum vexillum</name>
    <dbReference type="NCBI Taxonomy" id="516032"/>
    <lineage>
        <taxon>Eukaryota</taxon>
        <taxon>Metazoa</taxon>
        <taxon>Chordata</taxon>
        <taxon>Tunicata</taxon>
        <taxon>Ascidiacea</taxon>
        <taxon>Aplousobranchia</taxon>
        <taxon>Didemnidae</taxon>
        <taxon>Didemnum</taxon>
    </lineage>
</organism>
<evidence type="ECO:0000256" key="13">
    <source>
        <dbReference type="ARBA" id="ARBA00023136"/>
    </source>
</evidence>
<evidence type="ECO:0000256" key="6">
    <source>
        <dbReference type="ARBA" id="ARBA00022692"/>
    </source>
</evidence>
<name>A0A0A7LHQ8_9ASCI</name>
<keyword evidence="12 15" id="KW-0186">Copper</keyword>
<dbReference type="AlphaFoldDB" id="A0A0A7LHQ8"/>
<evidence type="ECO:0000256" key="16">
    <source>
        <dbReference type="SAM" id="Phobius"/>
    </source>
</evidence>
<dbReference type="PANTHER" id="PTHR22888:SF9">
    <property type="entry name" value="CYTOCHROME C OXIDASE SUBUNIT 2"/>
    <property type="match status" value="1"/>
</dbReference>
<keyword evidence="10 15" id="KW-0249">Electron transport</keyword>
<proteinExistence type="inferred from homology"/>
<evidence type="ECO:0000259" key="18">
    <source>
        <dbReference type="PROSITE" id="PS50999"/>
    </source>
</evidence>
<dbReference type="Pfam" id="PF00116">
    <property type="entry name" value="COX2"/>
    <property type="match status" value="1"/>
</dbReference>
<feature type="transmembrane region" description="Helical" evidence="16">
    <location>
        <begin position="67"/>
        <end position="87"/>
    </location>
</feature>
<comment type="cofactor">
    <cofactor evidence="15">
        <name>Cu cation</name>
        <dbReference type="ChEBI" id="CHEBI:23378"/>
    </cofactor>
    <text evidence="15">Binds a copper A center.</text>
</comment>
<keyword evidence="9" id="KW-1278">Translocase</keyword>
<evidence type="ECO:0000256" key="8">
    <source>
        <dbReference type="ARBA" id="ARBA00022842"/>
    </source>
</evidence>
<evidence type="ECO:0000259" key="17">
    <source>
        <dbReference type="PROSITE" id="PS50857"/>
    </source>
</evidence>
<evidence type="ECO:0000313" key="19">
    <source>
        <dbReference type="EMBL" id="AIZ58124.2"/>
    </source>
</evidence>
<dbReference type="CTD" id="4513"/>
<evidence type="ECO:0000256" key="2">
    <source>
        <dbReference type="ARBA" id="ARBA00007866"/>
    </source>
</evidence>
<keyword evidence="15 19" id="KW-0496">Mitochondrion</keyword>
<comment type="similarity">
    <text evidence="2 15">Belongs to the cytochrome c oxidase subunit 2 family.</text>
</comment>
<evidence type="ECO:0000256" key="12">
    <source>
        <dbReference type="ARBA" id="ARBA00023008"/>
    </source>
</evidence>
<evidence type="ECO:0000256" key="5">
    <source>
        <dbReference type="ARBA" id="ARBA00022660"/>
    </source>
</evidence>
<dbReference type="Pfam" id="PF02790">
    <property type="entry name" value="COX2_TM"/>
    <property type="match status" value="1"/>
</dbReference>
<dbReference type="RefSeq" id="YP_009114977.1">
    <property type="nucleotide sequence ID" value="NC_026107.1"/>
</dbReference>
<dbReference type="InterPro" id="IPR045187">
    <property type="entry name" value="CcO_II"/>
</dbReference>
<evidence type="ECO:0000256" key="7">
    <source>
        <dbReference type="ARBA" id="ARBA00022723"/>
    </source>
</evidence>
<keyword evidence="15" id="KW-0999">Mitochondrion inner membrane</keyword>
<keyword evidence="13 15" id="KW-0472">Membrane</keyword>
<keyword evidence="7 15" id="KW-0479">Metal-binding</keyword>
<accession>A0A0A7LHQ8</accession>
<evidence type="ECO:0000256" key="4">
    <source>
        <dbReference type="ARBA" id="ARBA00022448"/>
    </source>
</evidence>
<evidence type="ECO:0000256" key="10">
    <source>
        <dbReference type="ARBA" id="ARBA00022982"/>
    </source>
</evidence>
<evidence type="ECO:0000256" key="9">
    <source>
        <dbReference type="ARBA" id="ARBA00022967"/>
    </source>
</evidence>
<evidence type="ECO:0000256" key="1">
    <source>
        <dbReference type="ARBA" id="ARBA00004141"/>
    </source>
</evidence>
<evidence type="ECO:0000256" key="14">
    <source>
        <dbReference type="ARBA" id="ARBA00049512"/>
    </source>
</evidence>
<dbReference type="GO" id="GO:0042773">
    <property type="term" value="P:ATP synthesis coupled electron transport"/>
    <property type="evidence" value="ECO:0007669"/>
    <property type="project" value="TreeGrafter"/>
</dbReference>
<dbReference type="InterPro" id="IPR036257">
    <property type="entry name" value="Cyt_c_oxidase_su2_TM_sf"/>
</dbReference>
<evidence type="ECO:0000256" key="11">
    <source>
        <dbReference type="ARBA" id="ARBA00022989"/>
    </source>
</evidence>
<dbReference type="InterPro" id="IPR011759">
    <property type="entry name" value="Cyt_c_oxidase_su2_TM_dom"/>
</dbReference>
<dbReference type="PROSITE" id="PS50999">
    <property type="entry name" value="COX2_TM"/>
    <property type="match status" value="1"/>
</dbReference>
<keyword evidence="11 16" id="KW-1133">Transmembrane helix</keyword>
<protein>
    <recommendedName>
        <fullName evidence="3 15">Cytochrome c oxidase subunit 2</fullName>
    </recommendedName>
</protein>
<dbReference type="SUPFAM" id="SSF49503">
    <property type="entry name" value="Cupredoxins"/>
    <property type="match status" value="1"/>
</dbReference>
<dbReference type="GeneID" id="22833567"/>
<dbReference type="InterPro" id="IPR008972">
    <property type="entry name" value="Cupredoxin"/>
</dbReference>
<dbReference type="PRINTS" id="PR01166">
    <property type="entry name" value="CYCOXIDASEII"/>
</dbReference>
<dbReference type="InterPro" id="IPR001505">
    <property type="entry name" value="Copper_CuA"/>
</dbReference>
<dbReference type="EMBL" id="KM259616">
    <property type="protein sequence ID" value="AIZ58124.2"/>
    <property type="molecule type" value="Genomic_DNA"/>
</dbReference>
<evidence type="ECO:0000256" key="3">
    <source>
        <dbReference type="ARBA" id="ARBA00015946"/>
    </source>
</evidence>
<dbReference type="SUPFAM" id="SSF81464">
    <property type="entry name" value="Cytochrome c oxidase subunit II-like, transmembrane region"/>
    <property type="match status" value="1"/>
</dbReference>
<dbReference type="GO" id="GO:0004129">
    <property type="term" value="F:cytochrome-c oxidase activity"/>
    <property type="evidence" value="ECO:0007669"/>
    <property type="project" value="UniProtKB-EC"/>
</dbReference>
<geneLocation type="mitochondrion" evidence="19"/>
<comment type="catalytic activity">
    <reaction evidence="14">
        <text>4 Fe(II)-[cytochrome c] + O2 + 8 H(+)(in) = 4 Fe(III)-[cytochrome c] + 2 H2O + 4 H(+)(out)</text>
        <dbReference type="Rhea" id="RHEA:11436"/>
        <dbReference type="Rhea" id="RHEA-COMP:10350"/>
        <dbReference type="Rhea" id="RHEA-COMP:14399"/>
        <dbReference type="ChEBI" id="CHEBI:15377"/>
        <dbReference type="ChEBI" id="CHEBI:15378"/>
        <dbReference type="ChEBI" id="CHEBI:15379"/>
        <dbReference type="ChEBI" id="CHEBI:29033"/>
        <dbReference type="ChEBI" id="CHEBI:29034"/>
        <dbReference type="EC" id="7.1.1.9"/>
    </reaction>
    <physiologicalReaction direction="left-to-right" evidence="14">
        <dbReference type="Rhea" id="RHEA:11437"/>
    </physiologicalReaction>
</comment>
<comment type="function">
    <text evidence="15">Component of the cytochrome c oxidase, the last enzyme in the mitochondrial electron transport chain which drives oxidative phosphorylation. The respiratory chain contains 3 multisubunit complexes succinate dehydrogenase (complex II, CII), ubiquinol-cytochrome c oxidoreductase (cytochrome b-c1 complex, complex III, CIII) and cytochrome c oxidase (complex IV, CIV), that cooperate to transfer electrons derived from NADH and succinate to molecular oxygen, creating an electrochemical gradient over the inner membrane that drives transmembrane transport and the ATP synthase. Cytochrome c oxidase is the component of the respiratory chain that catalyzes the reduction of oxygen to water. Electrons originating from reduced cytochrome c in the intermembrane space (IMS) are transferred via the dinuclear copper A center (CU(A)) of subunit 2 and heme A of subunit 1 to the active site in subunit 1, a binuclear center (BNC) formed by heme A3 and copper B (CU(B)). The BNC reduces molecular oxygen to 2 water molecules using 4 electrons from cytochrome c in the IMS and 4 protons from the mitochondrial matrix.</text>
</comment>
<sequence length="225" mass="25968">MHFSMHYGMYNMVDGMNMISCMIKIMHNFTLCLIYLILVSVISLSYFMFKKKTYLKFNNNTSAELVWTIMPLLLLFAMGIPSFTLLYSMESKKHSDLTYKAIGHQWYWSYEGNDIIEHNIESYMNSNVDFGMNRLLEVDNKLLLPYNSTIQMIVTSEDVLHSWALPNLGTKIDAVPGRLNSILVSSVYPGNFYGQCSEICGINHSFMPISVEFGSWKSFFMNLNN</sequence>
<keyword evidence="8" id="KW-0460">Magnesium</keyword>
<dbReference type="PROSITE" id="PS50857">
    <property type="entry name" value="COX2_CUA"/>
    <property type="match status" value="1"/>
</dbReference>
<dbReference type="GO" id="GO:0005507">
    <property type="term" value="F:copper ion binding"/>
    <property type="evidence" value="ECO:0007669"/>
    <property type="project" value="InterPro"/>
</dbReference>
<feature type="domain" description="Cytochrome oxidase subunit II transmembrane region profile" evidence="18">
    <location>
        <begin position="4"/>
        <end position="93"/>
    </location>
</feature>
<keyword evidence="6 15" id="KW-0812">Transmembrane</keyword>
<dbReference type="Gene3D" id="2.60.40.420">
    <property type="entry name" value="Cupredoxins - blue copper proteins"/>
    <property type="match status" value="1"/>
</dbReference>
<feature type="domain" description="Cytochrome oxidase subunit II copper A binding" evidence="17">
    <location>
        <begin position="94"/>
        <end position="225"/>
    </location>
</feature>
<dbReference type="InterPro" id="IPR002429">
    <property type="entry name" value="CcO_II-like_C"/>
</dbReference>